<evidence type="ECO:0000256" key="3">
    <source>
        <dbReference type="PROSITE-ProRule" id="PRU01278"/>
    </source>
</evidence>
<feature type="domain" description="BMC" evidence="4">
    <location>
        <begin position="94"/>
        <end position="178"/>
    </location>
</feature>
<comment type="subcellular location">
    <subcellularLocation>
        <location evidence="1">Bacterial microcompartment</location>
    </subcellularLocation>
</comment>
<evidence type="ECO:0000313" key="5">
    <source>
        <dbReference type="EMBL" id="SMF29740.1"/>
    </source>
</evidence>
<accession>A0A1X7E9N1</accession>
<comment type="similarity">
    <text evidence="3">Belongs to the bacterial microcompartments protein family.</text>
</comment>
<dbReference type="InterPro" id="IPR011238">
    <property type="entry name" value="Micro_shell_prot_PduT"/>
</dbReference>
<dbReference type="OrthoDB" id="9791973at2"/>
<evidence type="ECO:0000256" key="1">
    <source>
        <dbReference type="ARBA" id="ARBA00024322"/>
    </source>
</evidence>
<dbReference type="STRING" id="1519643.SAMN06295933_2795"/>
<dbReference type="InterPro" id="IPR037233">
    <property type="entry name" value="CcmK-like_sf"/>
</dbReference>
<feature type="domain" description="BMC" evidence="4">
    <location>
        <begin position="3"/>
        <end position="88"/>
    </location>
</feature>
<keyword evidence="6" id="KW-1185">Reference proteome</keyword>
<name>A0A1X7E9N1_9BACT</name>
<dbReference type="CDD" id="cd07053">
    <property type="entry name" value="BMC_PduT_repeat1"/>
    <property type="match status" value="1"/>
</dbReference>
<evidence type="ECO:0000259" key="4">
    <source>
        <dbReference type="PROSITE" id="PS51930"/>
    </source>
</evidence>
<dbReference type="Gene3D" id="3.30.70.1710">
    <property type="match status" value="2"/>
</dbReference>
<dbReference type="GO" id="GO:0031469">
    <property type="term" value="C:bacterial microcompartment"/>
    <property type="evidence" value="ECO:0007669"/>
    <property type="project" value="UniProtKB-SubCell"/>
</dbReference>
<dbReference type="EMBL" id="FWZU01000004">
    <property type="protein sequence ID" value="SMF29740.1"/>
    <property type="molecule type" value="Genomic_DNA"/>
</dbReference>
<dbReference type="PANTHER" id="PTHR33941">
    <property type="entry name" value="PROPANEDIOL UTILIZATION PROTEIN PDUA"/>
    <property type="match status" value="1"/>
</dbReference>
<dbReference type="PROSITE" id="PS51930">
    <property type="entry name" value="BMC_2"/>
    <property type="match status" value="2"/>
</dbReference>
<dbReference type="PANTHER" id="PTHR33941:SF11">
    <property type="entry name" value="BACTERIAL MICROCOMPARTMENT SHELL PROTEIN PDUJ"/>
    <property type="match status" value="1"/>
</dbReference>
<protein>
    <submittedName>
        <fullName evidence="5">Carboxysome shell and ethanolamine utilization microcompartment protein CcmL/EutN</fullName>
    </submittedName>
</protein>
<sequence>MDTLGIVESKTIAAGVELADMMMKVADVELVRASTICSGRYMIYVSGDREAVATSVLAAQESGRPLSGSFVISQISPQVMEVLRKDAVIDEVNALGVIECRNVSSGVMAADSAVKRSAVQLARLVSGQGINGKSYFVMSGDVASVEEAADAAKEVLGKNLVEAVVIPRPHASVVRALIKGVR</sequence>
<dbReference type="InterPro" id="IPR000249">
    <property type="entry name" value="BMC_dom"/>
</dbReference>
<dbReference type="InterPro" id="IPR044872">
    <property type="entry name" value="CcmK/CsoS1_BMC"/>
</dbReference>
<dbReference type="SUPFAM" id="SSF143414">
    <property type="entry name" value="CcmK-like"/>
    <property type="match status" value="2"/>
</dbReference>
<dbReference type="Pfam" id="PF00936">
    <property type="entry name" value="BMC"/>
    <property type="match status" value="2"/>
</dbReference>
<gene>
    <name evidence="5" type="ORF">SAMN06295933_2795</name>
</gene>
<dbReference type="Proteomes" id="UP000192906">
    <property type="component" value="Unassembled WGS sequence"/>
</dbReference>
<dbReference type="RefSeq" id="WP_085103229.1">
    <property type="nucleotide sequence ID" value="NZ_FWZU01000004.1"/>
</dbReference>
<evidence type="ECO:0000256" key="2">
    <source>
        <dbReference type="ARBA" id="ARBA00024446"/>
    </source>
</evidence>
<dbReference type="CDD" id="cd07054">
    <property type="entry name" value="BMC_PduT_repeat2"/>
    <property type="match status" value="1"/>
</dbReference>
<dbReference type="InterPro" id="IPR050575">
    <property type="entry name" value="BMC_shell"/>
</dbReference>
<dbReference type="SMART" id="SM00877">
    <property type="entry name" value="BMC"/>
    <property type="match status" value="2"/>
</dbReference>
<evidence type="ECO:0000313" key="6">
    <source>
        <dbReference type="Proteomes" id="UP000192906"/>
    </source>
</evidence>
<proteinExistence type="inferred from homology"/>
<keyword evidence="2" id="KW-1283">Bacterial microcompartment</keyword>
<dbReference type="AlphaFoldDB" id="A0A1X7E9N1"/>
<organism evidence="5 6">
    <name type="scientific">Desulfovibrio gilichinskyi</name>
    <dbReference type="NCBI Taxonomy" id="1519643"/>
    <lineage>
        <taxon>Bacteria</taxon>
        <taxon>Pseudomonadati</taxon>
        <taxon>Thermodesulfobacteriota</taxon>
        <taxon>Desulfovibrionia</taxon>
        <taxon>Desulfovibrionales</taxon>
        <taxon>Desulfovibrionaceae</taxon>
        <taxon>Desulfovibrio</taxon>
    </lineage>
</organism>
<dbReference type="PIRSF" id="PIRSF034834">
    <property type="entry name" value="PduT"/>
    <property type="match status" value="1"/>
</dbReference>
<reference evidence="6" key="1">
    <citation type="submission" date="2017-04" db="EMBL/GenBank/DDBJ databases">
        <authorList>
            <person name="Varghese N."/>
            <person name="Submissions S."/>
        </authorList>
    </citation>
    <scope>NUCLEOTIDE SEQUENCE [LARGE SCALE GENOMIC DNA]</scope>
    <source>
        <strain evidence="6">K3S</strain>
    </source>
</reference>